<dbReference type="EMBL" id="NHYD01001992">
    <property type="protein sequence ID" value="PPQ88906.1"/>
    <property type="molecule type" value="Genomic_DNA"/>
</dbReference>
<comment type="caution">
    <text evidence="2">The sequence shown here is derived from an EMBL/GenBank/DDBJ whole genome shotgun (WGS) entry which is preliminary data.</text>
</comment>
<sequence length="242" mass="27161">MSHFNGYPPKSRSATAPRRPRKIEEFEDSRQFLMAIHDAIESHRNQFFASGQPHGNVNTETVYIGSPSVSSSRKGFLGQSSIIQPMFQSANVIARTFGKRPVTLPVDYLDDLESFYYIIAWVSMAYTAPGVRLQTHEFPPILANWADNSNPKFSGFEKEAMLRGHGFSARFNHSLFKQKNLPTADVFEALMGSFHGILKENYEAKWDGNYCHNPAGVYGTILGWLREAVQAISNSTSYPGEV</sequence>
<keyword evidence="3" id="KW-1185">Reference proteome</keyword>
<evidence type="ECO:0008006" key="4">
    <source>
        <dbReference type="Google" id="ProtNLM"/>
    </source>
</evidence>
<evidence type="ECO:0000313" key="3">
    <source>
        <dbReference type="Proteomes" id="UP000283269"/>
    </source>
</evidence>
<feature type="region of interest" description="Disordered" evidence="1">
    <location>
        <begin position="1"/>
        <end position="21"/>
    </location>
</feature>
<accession>A0A409XDS1</accession>
<name>A0A409XDS1_PSICY</name>
<dbReference type="AlphaFoldDB" id="A0A409XDS1"/>
<organism evidence="2 3">
    <name type="scientific">Psilocybe cyanescens</name>
    <dbReference type="NCBI Taxonomy" id="93625"/>
    <lineage>
        <taxon>Eukaryota</taxon>
        <taxon>Fungi</taxon>
        <taxon>Dikarya</taxon>
        <taxon>Basidiomycota</taxon>
        <taxon>Agaricomycotina</taxon>
        <taxon>Agaricomycetes</taxon>
        <taxon>Agaricomycetidae</taxon>
        <taxon>Agaricales</taxon>
        <taxon>Agaricineae</taxon>
        <taxon>Strophariaceae</taxon>
        <taxon>Psilocybe</taxon>
    </lineage>
</organism>
<protein>
    <recommendedName>
        <fullName evidence="4">Fungal-type protein kinase domain-containing protein</fullName>
    </recommendedName>
</protein>
<evidence type="ECO:0000256" key="1">
    <source>
        <dbReference type="SAM" id="MobiDB-lite"/>
    </source>
</evidence>
<dbReference type="InParanoid" id="A0A409XDS1"/>
<gene>
    <name evidence="2" type="ORF">CVT25_009141</name>
</gene>
<dbReference type="OrthoDB" id="5569250at2759"/>
<evidence type="ECO:0000313" key="2">
    <source>
        <dbReference type="EMBL" id="PPQ88906.1"/>
    </source>
</evidence>
<dbReference type="Proteomes" id="UP000283269">
    <property type="component" value="Unassembled WGS sequence"/>
</dbReference>
<proteinExistence type="predicted"/>
<reference evidence="2 3" key="1">
    <citation type="journal article" date="2018" name="Evol. Lett.">
        <title>Horizontal gene cluster transfer increased hallucinogenic mushroom diversity.</title>
        <authorList>
            <person name="Reynolds H.T."/>
            <person name="Vijayakumar V."/>
            <person name="Gluck-Thaler E."/>
            <person name="Korotkin H.B."/>
            <person name="Matheny P.B."/>
            <person name="Slot J.C."/>
        </authorList>
    </citation>
    <scope>NUCLEOTIDE SEQUENCE [LARGE SCALE GENOMIC DNA]</scope>
    <source>
        <strain evidence="2 3">2631</strain>
    </source>
</reference>